<evidence type="ECO:0000259" key="1">
    <source>
        <dbReference type="PROSITE" id="PS51819"/>
    </source>
</evidence>
<dbReference type="InterPro" id="IPR029068">
    <property type="entry name" value="Glyas_Bleomycin-R_OHBP_Dase"/>
</dbReference>
<keyword evidence="3" id="KW-1185">Reference proteome</keyword>
<dbReference type="Pfam" id="PF00903">
    <property type="entry name" value="Glyoxalase"/>
    <property type="match status" value="1"/>
</dbReference>
<comment type="caution">
    <text evidence="2">The sequence shown here is derived from an EMBL/GenBank/DDBJ whole genome shotgun (WGS) entry which is preliminary data.</text>
</comment>
<dbReference type="CDD" id="cd07246">
    <property type="entry name" value="VOC_like"/>
    <property type="match status" value="1"/>
</dbReference>
<dbReference type="EMBL" id="BAAAPM010000003">
    <property type="protein sequence ID" value="GAA1720287.1"/>
    <property type="molecule type" value="Genomic_DNA"/>
</dbReference>
<dbReference type="PANTHER" id="PTHR34109:SF1">
    <property type="entry name" value="VOC DOMAIN-CONTAINING PROTEIN"/>
    <property type="match status" value="1"/>
</dbReference>
<proteinExistence type="predicted"/>
<evidence type="ECO:0000313" key="3">
    <source>
        <dbReference type="Proteomes" id="UP001501138"/>
    </source>
</evidence>
<protein>
    <recommendedName>
        <fullName evidence="1">VOC domain-containing protein</fullName>
    </recommendedName>
</protein>
<accession>A0ABP4V9P6</accession>
<dbReference type="InterPro" id="IPR004360">
    <property type="entry name" value="Glyas_Fos-R_dOase_dom"/>
</dbReference>
<dbReference type="Proteomes" id="UP001501138">
    <property type="component" value="Unassembled WGS sequence"/>
</dbReference>
<reference evidence="3" key="1">
    <citation type="journal article" date="2019" name="Int. J. Syst. Evol. Microbiol.">
        <title>The Global Catalogue of Microorganisms (GCM) 10K type strain sequencing project: providing services to taxonomists for standard genome sequencing and annotation.</title>
        <authorList>
            <consortium name="The Broad Institute Genomics Platform"/>
            <consortium name="The Broad Institute Genome Sequencing Center for Infectious Disease"/>
            <person name="Wu L."/>
            <person name="Ma J."/>
        </authorList>
    </citation>
    <scope>NUCLEOTIDE SEQUENCE [LARGE SCALE GENOMIC DNA]</scope>
    <source>
        <strain evidence="3">JCM 15589</strain>
    </source>
</reference>
<dbReference type="InterPro" id="IPR037523">
    <property type="entry name" value="VOC_core"/>
</dbReference>
<dbReference type="PANTHER" id="PTHR34109">
    <property type="entry name" value="BNAUNNG04460D PROTEIN-RELATED"/>
    <property type="match status" value="1"/>
</dbReference>
<dbReference type="PROSITE" id="PS51819">
    <property type="entry name" value="VOC"/>
    <property type="match status" value="1"/>
</dbReference>
<dbReference type="RefSeq" id="WP_344247206.1">
    <property type="nucleotide sequence ID" value="NZ_BAAAPM010000003.1"/>
</dbReference>
<dbReference type="SUPFAM" id="SSF54593">
    <property type="entry name" value="Glyoxalase/Bleomycin resistance protein/Dihydroxybiphenyl dioxygenase"/>
    <property type="match status" value="1"/>
</dbReference>
<sequence>MSELTPHLCVGDARRAVEWYREALGAEVVHEPIVMPDGRVGHVELEVAGARWMMADPFPEIGVEPPGTDRGAAVSLHLTVDDVDEVATRVTAAGVRLDRGPEDDVHAGRVAVFRDPFGHRWFIGAQEGADPARARRVR</sequence>
<gene>
    <name evidence="2" type="ORF">GCM10009809_15040</name>
</gene>
<name>A0ABP4V9P6_9MICO</name>
<evidence type="ECO:0000313" key="2">
    <source>
        <dbReference type="EMBL" id="GAA1720287.1"/>
    </source>
</evidence>
<feature type="domain" description="VOC" evidence="1">
    <location>
        <begin position="1"/>
        <end position="126"/>
    </location>
</feature>
<dbReference type="Gene3D" id="3.10.180.10">
    <property type="entry name" value="2,3-Dihydroxybiphenyl 1,2-Dioxygenase, domain 1"/>
    <property type="match status" value="1"/>
</dbReference>
<organism evidence="2 3">
    <name type="scientific">Isoptericola hypogeus</name>
    <dbReference type="NCBI Taxonomy" id="300179"/>
    <lineage>
        <taxon>Bacteria</taxon>
        <taxon>Bacillati</taxon>
        <taxon>Actinomycetota</taxon>
        <taxon>Actinomycetes</taxon>
        <taxon>Micrococcales</taxon>
        <taxon>Promicromonosporaceae</taxon>
        <taxon>Isoptericola</taxon>
    </lineage>
</organism>